<dbReference type="KEGG" id="rsq:Rsph17025_1629"/>
<protein>
    <submittedName>
        <fullName evidence="1">Uncharacterized protein</fullName>
    </submittedName>
</protein>
<dbReference type="STRING" id="349102.Rsph17025_1629"/>
<name>A4WT08_CERS5</name>
<reference evidence="1" key="1">
    <citation type="submission" date="2007-04" db="EMBL/GenBank/DDBJ databases">
        <title>Complete sequence of chromosome of Rhodobacter sphaeroides ATCC 17025.</title>
        <authorList>
            <consortium name="US DOE Joint Genome Institute"/>
            <person name="Copeland A."/>
            <person name="Lucas S."/>
            <person name="Lapidus A."/>
            <person name="Barry K."/>
            <person name="Detter J.C."/>
            <person name="Glavina del Rio T."/>
            <person name="Hammon N."/>
            <person name="Israni S."/>
            <person name="Dalin E."/>
            <person name="Tice H."/>
            <person name="Pitluck S."/>
            <person name="Chertkov O."/>
            <person name="Brettin T."/>
            <person name="Bruce D."/>
            <person name="Han C."/>
            <person name="Schmutz J."/>
            <person name="Larimer F."/>
            <person name="Land M."/>
            <person name="Hauser L."/>
            <person name="Kyrpides N."/>
            <person name="Kim E."/>
            <person name="Richardson P."/>
            <person name="Mackenzie C."/>
            <person name="Choudhary M."/>
            <person name="Donohue T.J."/>
            <person name="Kaplan S."/>
        </authorList>
    </citation>
    <scope>NUCLEOTIDE SEQUENCE [LARGE SCALE GENOMIC DNA]</scope>
    <source>
        <strain evidence="1">ATCC 17025</strain>
    </source>
</reference>
<dbReference type="HOGENOM" id="CLU_121440_0_0_5"/>
<evidence type="ECO:0000313" key="1">
    <source>
        <dbReference type="EMBL" id="ABP70522.1"/>
    </source>
</evidence>
<dbReference type="AlphaFoldDB" id="A4WT08"/>
<gene>
    <name evidence="1" type="ordered locus">Rsph17025_1629</name>
</gene>
<sequence length="198" mass="21103">MLSTIDGHTPSVARAVRGLGAAVANLRRARPAADRPRLLDGLRVGLLGDAASPGLTAILRDMGAHPETVALDGRRLAADRRPDAAVVSWPSAAGCEAAEWRQVARMKLDNPRLVVILLDWSRGRIAAPLHDLRIGRGASTAEVRATLAELRRLRREQAIALAARSHADAPAGPLFRRPQTPSAAPRYPLAETVLARAA</sequence>
<proteinExistence type="predicted"/>
<accession>A4WT08</accession>
<organism evidence="1">
    <name type="scientific">Cereibacter sphaeroides (strain ATCC 17025 / ATH 2.4.3)</name>
    <name type="common">Rhodobacter sphaeroides</name>
    <dbReference type="NCBI Taxonomy" id="349102"/>
    <lineage>
        <taxon>Bacteria</taxon>
        <taxon>Pseudomonadati</taxon>
        <taxon>Pseudomonadota</taxon>
        <taxon>Alphaproteobacteria</taxon>
        <taxon>Rhodobacterales</taxon>
        <taxon>Paracoccaceae</taxon>
        <taxon>Cereibacter</taxon>
    </lineage>
</organism>
<dbReference type="EMBL" id="CP000661">
    <property type="protein sequence ID" value="ABP70522.1"/>
    <property type="molecule type" value="Genomic_DNA"/>
</dbReference>